<dbReference type="Proteomes" id="UP000272025">
    <property type="component" value="Unassembled WGS sequence"/>
</dbReference>
<dbReference type="InterPro" id="IPR027417">
    <property type="entry name" value="P-loop_NTPase"/>
</dbReference>
<feature type="region of interest" description="Disordered" evidence="2">
    <location>
        <begin position="1"/>
        <end position="110"/>
    </location>
</feature>
<dbReference type="Pfam" id="PF00735">
    <property type="entry name" value="Septin"/>
    <property type="match status" value="1"/>
</dbReference>
<dbReference type="GO" id="GO:0005525">
    <property type="term" value="F:GTP binding"/>
    <property type="evidence" value="ECO:0007669"/>
    <property type="project" value="UniProtKB-KW"/>
</dbReference>
<comment type="similarity">
    <text evidence="1">Belongs to the TRAFAC class TrmE-Era-EngA-EngB-Septin-like GTPase superfamily. Septin GTPase family.</text>
</comment>
<keyword evidence="1" id="KW-0342">GTP-binding</keyword>
<reference evidence="5 6" key="1">
    <citation type="journal article" date="2018" name="Mol. Ecol.">
        <title>The obligate alkalophilic soda-lake fungus Sodiomyces alkalinus has shifted to a protein diet.</title>
        <authorList>
            <person name="Grum-Grzhimaylo A.A."/>
            <person name="Falkoski D.L."/>
            <person name="van den Heuvel J."/>
            <person name="Valero-Jimenez C.A."/>
            <person name="Min B."/>
            <person name="Choi I.G."/>
            <person name="Lipzen A."/>
            <person name="Daum C.G."/>
            <person name="Aanen D.K."/>
            <person name="Tsang A."/>
            <person name="Henrissat B."/>
            <person name="Bilanenko E.N."/>
            <person name="de Vries R.P."/>
            <person name="van Kan J.A.L."/>
            <person name="Grigoriev I.V."/>
            <person name="Debets A.J.M."/>
        </authorList>
    </citation>
    <scope>NUCLEOTIDE SEQUENCE [LARGE SCALE GENOMIC DNA]</scope>
    <source>
        <strain evidence="5 6">F11</strain>
    </source>
</reference>
<evidence type="ECO:0000256" key="1">
    <source>
        <dbReference type="RuleBase" id="RU004560"/>
    </source>
</evidence>
<keyword evidence="3" id="KW-0812">Transmembrane</keyword>
<name>A0A3N2PWI5_SODAK</name>
<keyword evidence="3" id="KW-1133">Transmembrane helix</keyword>
<feature type="transmembrane region" description="Helical" evidence="3">
    <location>
        <begin position="626"/>
        <end position="649"/>
    </location>
</feature>
<evidence type="ECO:0000256" key="3">
    <source>
        <dbReference type="SAM" id="Phobius"/>
    </source>
</evidence>
<keyword evidence="6" id="KW-1185">Reference proteome</keyword>
<keyword evidence="3" id="KW-0472">Membrane</keyword>
<gene>
    <name evidence="5" type="ORF">SODALDRAFT_333482</name>
</gene>
<dbReference type="GeneID" id="39580463"/>
<dbReference type="SUPFAM" id="SSF52540">
    <property type="entry name" value="P-loop containing nucleoside triphosphate hydrolases"/>
    <property type="match status" value="1"/>
</dbReference>
<dbReference type="PANTHER" id="PTHR18884">
    <property type="entry name" value="SEPTIN"/>
    <property type="match status" value="1"/>
</dbReference>
<feature type="compositionally biased region" description="Low complexity" evidence="2">
    <location>
        <begin position="93"/>
        <end position="108"/>
    </location>
</feature>
<dbReference type="STRING" id="1314773.A0A3N2PWI5"/>
<dbReference type="OrthoDB" id="4150765at2759"/>
<protein>
    <recommendedName>
        <fullName evidence="4">Septin-type G domain-containing protein</fullName>
    </recommendedName>
</protein>
<feature type="compositionally biased region" description="Polar residues" evidence="2">
    <location>
        <begin position="26"/>
        <end position="36"/>
    </location>
</feature>
<dbReference type="PROSITE" id="PS51719">
    <property type="entry name" value="G_SEPTIN"/>
    <property type="match status" value="1"/>
</dbReference>
<dbReference type="AlphaFoldDB" id="A0A3N2PWI5"/>
<feature type="compositionally biased region" description="Polar residues" evidence="2">
    <location>
        <begin position="1"/>
        <end position="11"/>
    </location>
</feature>
<evidence type="ECO:0000313" key="6">
    <source>
        <dbReference type="Proteomes" id="UP000272025"/>
    </source>
</evidence>
<dbReference type="InterPro" id="IPR030379">
    <property type="entry name" value="G_SEPTIN_dom"/>
</dbReference>
<feature type="compositionally biased region" description="Basic and acidic residues" evidence="2">
    <location>
        <begin position="64"/>
        <end position="73"/>
    </location>
</feature>
<proteinExistence type="inferred from homology"/>
<dbReference type="EMBL" id="ML119055">
    <property type="protein sequence ID" value="ROT38852.1"/>
    <property type="molecule type" value="Genomic_DNA"/>
</dbReference>
<evidence type="ECO:0000259" key="4">
    <source>
        <dbReference type="PROSITE" id="PS51719"/>
    </source>
</evidence>
<evidence type="ECO:0000313" key="5">
    <source>
        <dbReference type="EMBL" id="ROT38852.1"/>
    </source>
</evidence>
<feature type="domain" description="Septin-type G" evidence="4">
    <location>
        <begin position="196"/>
        <end position="500"/>
    </location>
</feature>
<accession>A0A3N2PWI5</accession>
<evidence type="ECO:0000256" key="2">
    <source>
        <dbReference type="SAM" id="MobiDB-lite"/>
    </source>
</evidence>
<keyword evidence="1" id="KW-0547">Nucleotide-binding</keyword>
<organism evidence="5 6">
    <name type="scientific">Sodiomyces alkalinus (strain CBS 110278 / VKM F-3762 / F11)</name>
    <name type="common">Alkaliphilic filamentous fungus</name>
    <dbReference type="NCBI Taxonomy" id="1314773"/>
    <lineage>
        <taxon>Eukaryota</taxon>
        <taxon>Fungi</taxon>
        <taxon>Dikarya</taxon>
        <taxon>Ascomycota</taxon>
        <taxon>Pezizomycotina</taxon>
        <taxon>Sordariomycetes</taxon>
        <taxon>Hypocreomycetidae</taxon>
        <taxon>Glomerellales</taxon>
        <taxon>Plectosphaerellaceae</taxon>
        <taxon>Sodiomyces</taxon>
    </lineage>
</organism>
<sequence length="650" mass="71417">MRPIPGSNTTVPGGAAFASGLEASPPLTSMTPQMSFVLTEDPTRDVPRPLVPRPGNHHSRDRMKHSTQDKSRETNLSSDDIPRTSAKQHDPVSSTRSSSPSDCNRPSSWWMPIGQARTRREICGPSSVLSSPSCNEYSLCDSSSDDQDSVVLSVVDGSCLDFSFSPSEQDSQDAPQLIMPRLLMPSRGSFTEEGKSLGNLKLLVAGDTGLGKTSLIESIIQACRHIIHVDTAVPTSTSNGHESIPTGPHTMDQLRSLDGGIPDITEVYASTKPRPPWWYLAESVDSHSRHGSSDDGILERNICLVDTPGYSATSEPMDVITRVARYIEDHLHDGGWVGLDDADVLSVLNTNNGPLVDAAIYMISSSGLTSNDIQFLHCLENRTNIIPVLAQTDTLQPEQVAQKKRHILGELIKNHILPFKFDLPTLTQHNGPHIIYAITNERVSPVNVEAGLLRSEYVTPQIHSDLSCLVNNIFSVHGSARLRYAAVQKLLSCRRQSSHLLPTSATLGHKVITTPSNIYHTTWTSLHSSEACLLADTGHDFFRVSLENWASGLRQSLRKQHAAREQWMLHPQPCEMRSLLAKNTSNSLQRTHSRSKGMLSSVDASWPVVRQQDPLGLVEYSFPLKWAGWNIAQLIGSASMVGSLAIWLYY</sequence>
<dbReference type="Gene3D" id="3.40.50.300">
    <property type="entry name" value="P-loop containing nucleotide triphosphate hydrolases"/>
    <property type="match status" value="1"/>
</dbReference>
<dbReference type="RefSeq" id="XP_028466658.1">
    <property type="nucleotide sequence ID" value="XM_028611985.1"/>
</dbReference>